<dbReference type="InterPro" id="IPR000835">
    <property type="entry name" value="HTH_MarR-typ"/>
</dbReference>
<gene>
    <name evidence="3" type="ORF">PAI11_36500</name>
</gene>
<dbReference type="InterPro" id="IPR036390">
    <property type="entry name" value="WH_DNA-bd_sf"/>
</dbReference>
<dbReference type="GO" id="GO:0003700">
    <property type="term" value="F:DNA-binding transcription factor activity"/>
    <property type="evidence" value="ECO:0007669"/>
    <property type="project" value="InterPro"/>
</dbReference>
<evidence type="ECO:0000313" key="3">
    <source>
        <dbReference type="EMBL" id="EHN09518.1"/>
    </source>
</evidence>
<accession>H0E9X7</accession>
<dbReference type="AlphaFoldDB" id="H0E9X7"/>
<organism evidence="3 4">
    <name type="scientific">Patulibacter medicamentivorans</name>
    <dbReference type="NCBI Taxonomy" id="1097667"/>
    <lineage>
        <taxon>Bacteria</taxon>
        <taxon>Bacillati</taxon>
        <taxon>Actinomycetota</taxon>
        <taxon>Thermoleophilia</taxon>
        <taxon>Solirubrobacterales</taxon>
        <taxon>Patulibacteraceae</taxon>
        <taxon>Patulibacter</taxon>
    </lineage>
</organism>
<evidence type="ECO:0000256" key="1">
    <source>
        <dbReference type="SAM" id="MobiDB-lite"/>
    </source>
</evidence>
<dbReference type="Gene3D" id="1.10.10.10">
    <property type="entry name" value="Winged helix-like DNA-binding domain superfamily/Winged helix DNA-binding domain"/>
    <property type="match status" value="1"/>
</dbReference>
<dbReference type="InterPro" id="IPR036388">
    <property type="entry name" value="WH-like_DNA-bd_sf"/>
</dbReference>
<dbReference type="Pfam" id="PF12802">
    <property type="entry name" value="MarR_2"/>
    <property type="match status" value="1"/>
</dbReference>
<feature type="region of interest" description="Disordered" evidence="1">
    <location>
        <begin position="53"/>
        <end position="72"/>
    </location>
</feature>
<dbReference type="Proteomes" id="UP000005143">
    <property type="component" value="Unassembled WGS sequence"/>
</dbReference>
<protein>
    <recommendedName>
        <fullName evidence="2">HTH marR-type domain-containing protein</fullName>
    </recommendedName>
</protein>
<feature type="region of interest" description="Disordered" evidence="1">
    <location>
        <begin position="1"/>
        <end position="21"/>
    </location>
</feature>
<reference evidence="3 4" key="1">
    <citation type="journal article" date="2013" name="Biodegradation">
        <title>Quantitative proteomic analysis of ibuprofen-degrading Patulibacter sp. strain I11.</title>
        <authorList>
            <person name="Almeida B."/>
            <person name="Kjeldal H."/>
            <person name="Lolas I."/>
            <person name="Knudsen A.D."/>
            <person name="Carvalho G."/>
            <person name="Nielsen K.L."/>
            <person name="Barreto Crespo M.T."/>
            <person name="Stensballe A."/>
            <person name="Nielsen J.L."/>
        </authorList>
    </citation>
    <scope>NUCLEOTIDE SEQUENCE [LARGE SCALE GENOMIC DNA]</scope>
    <source>
        <strain evidence="3 4">I11</strain>
    </source>
</reference>
<dbReference type="EMBL" id="AGUD01000274">
    <property type="protein sequence ID" value="EHN09518.1"/>
    <property type="molecule type" value="Genomic_DNA"/>
</dbReference>
<feature type="domain" description="HTH marR-type" evidence="2">
    <location>
        <begin position="77"/>
        <end position="118"/>
    </location>
</feature>
<proteinExistence type="predicted"/>
<dbReference type="SUPFAM" id="SSF46785">
    <property type="entry name" value="Winged helix' DNA-binding domain"/>
    <property type="match status" value="1"/>
</dbReference>
<sequence>MVARFAKGPSSMSENESAPDVVDSVRQTIEGRLAELQPYLAEAEQLRSILTAIDHPDAPAPGSGGQRTPQGANKQAILAVIAEHPGITAAEIARMTGMKRTVVASTVSRLKRIGELEPEDRGVRLPDGARRPVAA</sequence>
<keyword evidence="4" id="KW-1185">Reference proteome</keyword>
<name>H0E9X7_9ACTN</name>
<evidence type="ECO:0000259" key="2">
    <source>
        <dbReference type="Pfam" id="PF12802"/>
    </source>
</evidence>
<evidence type="ECO:0000313" key="4">
    <source>
        <dbReference type="Proteomes" id="UP000005143"/>
    </source>
</evidence>
<comment type="caution">
    <text evidence="3">The sequence shown here is derived from an EMBL/GenBank/DDBJ whole genome shotgun (WGS) entry which is preliminary data.</text>
</comment>